<dbReference type="Proteomes" id="UP000002640">
    <property type="component" value="Unassembled WGS sequence"/>
</dbReference>
<reference evidence="1 2" key="1">
    <citation type="journal article" date="2006" name="Science">
        <title>Phytophthora genome sequences uncover evolutionary origins and mechanisms of pathogenesis.</title>
        <authorList>
            <person name="Tyler B.M."/>
            <person name="Tripathy S."/>
            <person name="Zhang X."/>
            <person name="Dehal P."/>
            <person name="Jiang R.H."/>
            <person name="Aerts A."/>
            <person name="Arredondo F.D."/>
            <person name="Baxter L."/>
            <person name="Bensasson D."/>
            <person name="Beynon J.L."/>
            <person name="Chapman J."/>
            <person name="Damasceno C.M."/>
            <person name="Dorrance A.E."/>
            <person name="Dou D."/>
            <person name="Dickerman A.W."/>
            <person name="Dubchak I.L."/>
            <person name="Garbelotto M."/>
            <person name="Gijzen M."/>
            <person name="Gordon S.G."/>
            <person name="Govers F."/>
            <person name="Grunwald N.J."/>
            <person name="Huang W."/>
            <person name="Ivors K.L."/>
            <person name="Jones R.W."/>
            <person name="Kamoun S."/>
            <person name="Krampis K."/>
            <person name="Lamour K.H."/>
            <person name="Lee M.K."/>
            <person name="McDonald W.H."/>
            <person name="Medina M."/>
            <person name="Meijer H.J."/>
            <person name="Nordberg E.K."/>
            <person name="Maclean D.J."/>
            <person name="Ospina-Giraldo M.D."/>
            <person name="Morris P.F."/>
            <person name="Phuntumart V."/>
            <person name="Putnam N.H."/>
            <person name="Rash S."/>
            <person name="Rose J.K."/>
            <person name="Sakihama Y."/>
            <person name="Salamov A.A."/>
            <person name="Savidor A."/>
            <person name="Scheuring C.F."/>
            <person name="Smith B.M."/>
            <person name="Sobral B.W."/>
            <person name="Terry A."/>
            <person name="Torto-Alalibo T.A."/>
            <person name="Win J."/>
            <person name="Xu Z."/>
            <person name="Zhang H."/>
            <person name="Grigoriev I.V."/>
            <person name="Rokhsar D.S."/>
            <person name="Boore J.L."/>
        </authorList>
    </citation>
    <scope>NUCLEOTIDE SEQUENCE [LARGE SCALE GENOMIC DNA]</scope>
    <source>
        <strain evidence="1 2">P6497</strain>
    </source>
</reference>
<gene>
    <name evidence="1" type="ORF">PHYSODRAFT_336697</name>
</gene>
<evidence type="ECO:0000313" key="1">
    <source>
        <dbReference type="EMBL" id="EGZ12254.1"/>
    </source>
</evidence>
<dbReference type="EMBL" id="JH159157">
    <property type="protein sequence ID" value="EGZ12254.1"/>
    <property type="molecule type" value="Genomic_DNA"/>
</dbReference>
<dbReference type="KEGG" id="psoj:PHYSODRAFT_336697"/>
<dbReference type="GeneID" id="20647241"/>
<dbReference type="RefSeq" id="XP_009532587.1">
    <property type="nucleotide sequence ID" value="XM_009534292.1"/>
</dbReference>
<protein>
    <submittedName>
        <fullName evidence="1">Uncharacterized protein</fullName>
    </submittedName>
</protein>
<organism evidence="1 2">
    <name type="scientific">Phytophthora sojae (strain P6497)</name>
    <name type="common">Soybean stem and root rot agent</name>
    <name type="synonym">Phytophthora megasperma f. sp. glycines</name>
    <dbReference type="NCBI Taxonomy" id="1094619"/>
    <lineage>
        <taxon>Eukaryota</taxon>
        <taxon>Sar</taxon>
        <taxon>Stramenopiles</taxon>
        <taxon>Oomycota</taxon>
        <taxon>Peronosporomycetes</taxon>
        <taxon>Peronosporales</taxon>
        <taxon>Peronosporaceae</taxon>
        <taxon>Phytophthora</taxon>
    </lineage>
</organism>
<dbReference type="AlphaFoldDB" id="G4ZVL5"/>
<name>G4ZVL5_PHYSP</name>
<dbReference type="PANTHER" id="PTHR22538">
    <property type="entry name" value="CILIA- AND FLAGELLA-ASSOCIATED PROTEIN 74"/>
    <property type="match status" value="1"/>
</dbReference>
<accession>G4ZVL5</accession>
<proteinExistence type="predicted"/>
<sequence length="182" mass="19562">MAASQGLVQPHLPVPTHHRQQQTFTSFPLLRIHVTIKRKNANFHGQSEFDVFASPVVLTDGTSLRYDGYTTFVEDGTKFTYSLVGGASYLATKKDGANTETVQCLPSGALSYDSVLPALNDAVPIRSALIGDISVACASSNLFKSLYHDAIFAVCASGSSEFTATGLDLTLDVEYLQNPVNI</sequence>
<dbReference type="PANTHER" id="PTHR22538:SF1">
    <property type="entry name" value="VWFD DOMAIN-CONTAINING PROTEIN"/>
    <property type="match status" value="1"/>
</dbReference>
<keyword evidence="2" id="KW-1185">Reference proteome</keyword>
<dbReference type="InParanoid" id="G4ZVL5"/>
<evidence type="ECO:0000313" key="2">
    <source>
        <dbReference type="Proteomes" id="UP000002640"/>
    </source>
</evidence>